<dbReference type="RefSeq" id="WP_124542648.1">
    <property type="nucleotide sequence ID" value="NZ_QUSW01000007.1"/>
</dbReference>
<sequence length="483" mass="49067">MAIASFLSGCGGSDPDPIVEPPVVFATVQGTVRGTDGTAVSGVHVDIAGVTADTDASGHYSVQVDNATPNTTARFTKSGFASQVRPVRSLQSQGQQVVDATLNAVTATTSFNPAASATLTVTGSTAQVTLAANALVRSNGTAATGPANAQITLLDASQATGVMPGDYLASNGNATQPIESNGAIQVEFSDADGSKLQLASGQTATIRIPAVKRGLSTLPATIALYYLDETSGLWVQDGSATLQGTAPSQYYEGTVTHFTAWNADKPYDTVYINGCVQDSGGTRITSGAFVLGEGVDYIGKSYATVDSAGNFRMAVKKSATTRLFGQQMIPARYSATADVAVADVDITMSGCLVLNKDGFAPVLGFPPVSEPPPPPPVGAYAGHYTGTFSGTETGTFDVNISDTGRVSGSGHSTTYNLDFVVNGTVAAGGALSLDAASGTAGASLFSGNIDVTTGVVTGTWRYVTTPVSSTNGTFSGNKVPPSR</sequence>
<dbReference type="EMBL" id="QUSW01000007">
    <property type="protein sequence ID" value="RQP22426.1"/>
    <property type="molecule type" value="Genomic_DNA"/>
</dbReference>
<dbReference type="SUPFAM" id="SSF49464">
    <property type="entry name" value="Carboxypeptidase regulatory domain-like"/>
    <property type="match status" value="1"/>
</dbReference>
<dbReference type="InterPro" id="IPR008969">
    <property type="entry name" value="CarboxyPept-like_regulatory"/>
</dbReference>
<proteinExistence type="predicted"/>
<keyword evidence="1" id="KW-0645">Protease</keyword>
<evidence type="ECO:0000313" key="1">
    <source>
        <dbReference type="EMBL" id="RQP22426.1"/>
    </source>
</evidence>
<keyword evidence="1" id="KW-0378">Hydrolase</keyword>
<name>A0A3N7HMW9_9BURK</name>
<protein>
    <submittedName>
        <fullName evidence="1">Carboxypeptidase regulatory-like domain-containing protein</fullName>
    </submittedName>
</protein>
<dbReference type="GO" id="GO:0004180">
    <property type="term" value="F:carboxypeptidase activity"/>
    <property type="evidence" value="ECO:0007669"/>
    <property type="project" value="UniProtKB-KW"/>
</dbReference>
<dbReference type="Gene3D" id="2.60.40.1120">
    <property type="entry name" value="Carboxypeptidase-like, regulatory domain"/>
    <property type="match status" value="1"/>
</dbReference>
<dbReference type="OrthoDB" id="6372180at2"/>
<accession>A0A3N7HMW9</accession>
<keyword evidence="2" id="KW-1185">Reference proteome</keyword>
<organism evidence="1 2">
    <name type="scientific">Piscinibacter terrae</name>
    <dbReference type="NCBI Taxonomy" id="2496871"/>
    <lineage>
        <taxon>Bacteria</taxon>
        <taxon>Pseudomonadati</taxon>
        <taxon>Pseudomonadota</taxon>
        <taxon>Betaproteobacteria</taxon>
        <taxon>Burkholderiales</taxon>
        <taxon>Sphaerotilaceae</taxon>
        <taxon>Piscinibacter</taxon>
    </lineage>
</organism>
<evidence type="ECO:0000313" key="2">
    <source>
        <dbReference type="Proteomes" id="UP000267464"/>
    </source>
</evidence>
<dbReference type="AlphaFoldDB" id="A0A3N7HMW9"/>
<reference evidence="1 2" key="1">
    <citation type="submission" date="2018-08" db="EMBL/GenBank/DDBJ databases">
        <authorList>
            <person name="Khan S.A."/>
            <person name="Jeon C.O."/>
            <person name="Chun B.H."/>
            <person name="Jeong S.E."/>
        </authorList>
    </citation>
    <scope>NUCLEOTIDE SEQUENCE [LARGE SCALE GENOMIC DNA]</scope>
    <source>
        <strain evidence="1 2">S-16</strain>
    </source>
</reference>
<reference evidence="1 2" key="2">
    <citation type="submission" date="2018-12" db="EMBL/GenBank/DDBJ databases">
        <title>Rhizobacter gummiphilus sp. nov., a rubber-degrading bacterium isolated from the soil of a botanical garden in Japan.</title>
        <authorList>
            <person name="Shunsuke S.S."/>
        </authorList>
    </citation>
    <scope>NUCLEOTIDE SEQUENCE [LARGE SCALE GENOMIC DNA]</scope>
    <source>
        <strain evidence="1 2">S-16</strain>
    </source>
</reference>
<comment type="caution">
    <text evidence="1">The sequence shown here is derived from an EMBL/GenBank/DDBJ whole genome shotgun (WGS) entry which is preliminary data.</text>
</comment>
<keyword evidence="1" id="KW-0121">Carboxypeptidase</keyword>
<gene>
    <name evidence="1" type="ORF">DZC73_22530</name>
</gene>
<dbReference type="Proteomes" id="UP000267464">
    <property type="component" value="Unassembled WGS sequence"/>
</dbReference>